<name>A0AAD2CB97_9STRA</name>
<organism evidence="1 2">
    <name type="scientific">Cylindrotheca closterium</name>
    <dbReference type="NCBI Taxonomy" id="2856"/>
    <lineage>
        <taxon>Eukaryota</taxon>
        <taxon>Sar</taxon>
        <taxon>Stramenopiles</taxon>
        <taxon>Ochrophyta</taxon>
        <taxon>Bacillariophyta</taxon>
        <taxon>Bacillariophyceae</taxon>
        <taxon>Bacillariophycidae</taxon>
        <taxon>Bacillariales</taxon>
        <taxon>Bacillariaceae</taxon>
        <taxon>Cylindrotheca</taxon>
    </lineage>
</organism>
<accession>A0AAD2CB97</accession>
<proteinExistence type="predicted"/>
<evidence type="ECO:0000313" key="2">
    <source>
        <dbReference type="Proteomes" id="UP001295423"/>
    </source>
</evidence>
<dbReference type="AlphaFoldDB" id="A0AAD2CB97"/>
<keyword evidence="2" id="KW-1185">Reference proteome</keyword>
<dbReference type="Proteomes" id="UP001295423">
    <property type="component" value="Unassembled WGS sequence"/>
</dbReference>
<sequence length="312" mass="35600">MAPITSEGNKDFEKLVLIAQGNKALSAHTVLSKYDIQSEDDFTNALSSLVPHPIALAFQSNRRNTEGPECNQHVRFRLWMCRFIRDYAKIMLLDSVGILHTKIEMDKLVGKRKSQRQLNRFWSSHADTCILCDRGVMKKYGASFGWKKCTECKGWVCPYCDCQNYHLFHQAKLLGVSLETGKCKPQYKKIADMRTGKPNKERQVAPISTMTKHLSPAQVAQEIKKTLSPCSVISASSNDRQTPHLEARQDATIEQDCTSVKRNEPFEERVNFVQYLQETNSMIALANLMDGLELQGYDFERESFNCTFVDIE</sequence>
<dbReference type="EMBL" id="CAKOGP040000002">
    <property type="protein sequence ID" value="CAJ1921004.1"/>
    <property type="molecule type" value="Genomic_DNA"/>
</dbReference>
<gene>
    <name evidence="1" type="ORF">CYCCA115_LOCUS911</name>
</gene>
<comment type="caution">
    <text evidence="1">The sequence shown here is derived from an EMBL/GenBank/DDBJ whole genome shotgun (WGS) entry which is preliminary data.</text>
</comment>
<reference evidence="1" key="1">
    <citation type="submission" date="2023-08" db="EMBL/GenBank/DDBJ databases">
        <authorList>
            <person name="Audoor S."/>
            <person name="Bilcke G."/>
        </authorList>
    </citation>
    <scope>NUCLEOTIDE SEQUENCE</scope>
</reference>
<protein>
    <submittedName>
        <fullName evidence="1">Uncharacterized protein</fullName>
    </submittedName>
</protein>
<evidence type="ECO:0000313" key="1">
    <source>
        <dbReference type="EMBL" id="CAJ1921004.1"/>
    </source>
</evidence>